<dbReference type="Gramene" id="MELO3C005638.2.1">
    <property type="protein sequence ID" value="MELO3C005638.2.1"/>
    <property type="gene ID" value="MELO3C005638.2"/>
</dbReference>
<organism evidence="1">
    <name type="scientific">Cucumis melo</name>
    <name type="common">Muskmelon</name>
    <dbReference type="NCBI Taxonomy" id="3656"/>
    <lineage>
        <taxon>Eukaryota</taxon>
        <taxon>Viridiplantae</taxon>
        <taxon>Streptophyta</taxon>
        <taxon>Embryophyta</taxon>
        <taxon>Tracheophyta</taxon>
        <taxon>Spermatophyta</taxon>
        <taxon>Magnoliopsida</taxon>
        <taxon>eudicotyledons</taxon>
        <taxon>Gunneridae</taxon>
        <taxon>Pentapetalae</taxon>
        <taxon>rosids</taxon>
        <taxon>fabids</taxon>
        <taxon>Cucurbitales</taxon>
        <taxon>Cucurbitaceae</taxon>
        <taxon>Benincaseae</taxon>
        <taxon>Cucumis</taxon>
    </lineage>
</organism>
<dbReference type="InterPro" id="IPR035892">
    <property type="entry name" value="C2_domain_sf"/>
</dbReference>
<dbReference type="AlphaFoldDB" id="A0A9I9CM61"/>
<proteinExistence type="predicted"/>
<dbReference type="EnsemblPlants" id="MELO3C005638.2.1">
    <property type="protein sequence ID" value="MELO3C005638.2.1"/>
    <property type="gene ID" value="MELO3C005638.2"/>
</dbReference>
<evidence type="ECO:0000313" key="1">
    <source>
        <dbReference type="EnsemblPlants" id="MELO3C005638.2.1"/>
    </source>
</evidence>
<sequence length="197" mass="22074">MITPLSSFPKISNLFLKHFFVSPFIKMSYPKLILPPPFVVEITVISADGLKNSSSIFSLNRPFRPFLTLSTLADGDFLPSNPIYHFGDLFHIPLDVGFFPNRCFIFLRLFSKRLLFGPALIGWCRMPADDISQLPVGSVTRLSYRLRKRDGSRSRVIVNLTLKLVESLQAVVDSQVMEPCGTVIGMPVAAVKLRGSR</sequence>
<dbReference type="SUPFAM" id="SSF49562">
    <property type="entry name" value="C2 domain (Calcium/lipid-binding domain, CaLB)"/>
    <property type="match status" value="1"/>
</dbReference>
<reference evidence="1" key="1">
    <citation type="submission" date="2023-03" db="UniProtKB">
        <authorList>
            <consortium name="EnsemblPlants"/>
        </authorList>
    </citation>
    <scope>IDENTIFICATION</scope>
</reference>
<accession>A0A9I9CM61</accession>
<protein>
    <submittedName>
        <fullName evidence="1">Uncharacterized protein</fullName>
    </submittedName>
</protein>
<name>A0A9I9CM61_CUCME</name>